<dbReference type="InterPro" id="IPR036691">
    <property type="entry name" value="Endo/exonu/phosph_ase_sf"/>
</dbReference>
<accession>A0AAP0IB03</accession>
<keyword evidence="2" id="KW-1185">Reference proteome</keyword>
<gene>
    <name evidence="1" type="ORF">Scep_019344</name>
</gene>
<protein>
    <submittedName>
        <fullName evidence="1">Uncharacterized protein</fullName>
    </submittedName>
</protein>
<sequence>MVRRGSAYVRIMEEDDFSWWLLGVYGSSTYYNRDGFWEDLAALRGLCDGIWCVGGDFIVVHYARERSASRGMNVDTNNFNVLINDLGLVEPPLINGKYT</sequence>
<dbReference type="SUPFAM" id="SSF56219">
    <property type="entry name" value="DNase I-like"/>
    <property type="match status" value="1"/>
</dbReference>
<evidence type="ECO:0000313" key="1">
    <source>
        <dbReference type="EMBL" id="KAK9111825.1"/>
    </source>
</evidence>
<comment type="caution">
    <text evidence="1">The sequence shown here is derived from an EMBL/GenBank/DDBJ whole genome shotgun (WGS) entry which is preliminary data.</text>
</comment>
<dbReference type="EMBL" id="JBBNAG010000008">
    <property type="protein sequence ID" value="KAK9111825.1"/>
    <property type="molecule type" value="Genomic_DNA"/>
</dbReference>
<organism evidence="1 2">
    <name type="scientific">Stephania cephalantha</name>
    <dbReference type="NCBI Taxonomy" id="152367"/>
    <lineage>
        <taxon>Eukaryota</taxon>
        <taxon>Viridiplantae</taxon>
        <taxon>Streptophyta</taxon>
        <taxon>Embryophyta</taxon>
        <taxon>Tracheophyta</taxon>
        <taxon>Spermatophyta</taxon>
        <taxon>Magnoliopsida</taxon>
        <taxon>Ranunculales</taxon>
        <taxon>Menispermaceae</taxon>
        <taxon>Menispermoideae</taxon>
        <taxon>Cissampelideae</taxon>
        <taxon>Stephania</taxon>
    </lineage>
</organism>
<evidence type="ECO:0000313" key="2">
    <source>
        <dbReference type="Proteomes" id="UP001419268"/>
    </source>
</evidence>
<reference evidence="1 2" key="1">
    <citation type="submission" date="2024-01" db="EMBL/GenBank/DDBJ databases">
        <title>Genome assemblies of Stephania.</title>
        <authorList>
            <person name="Yang L."/>
        </authorList>
    </citation>
    <scope>NUCLEOTIDE SEQUENCE [LARGE SCALE GENOMIC DNA]</scope>
    <source>
        <strain evidence="1">JXDWG</strain>
        <tissue evidence="1">Leaf</tissue>
    </source>
</reference>
<proteinExistence type="predicted"/>
<dbReference type="Gene3D" id="3.60.10.10">
    <property type="entry name" value="Endonuclease/exonuclease/phosphatase"/>
    <property type="match status" value="1"/>
</dbReference>
<dbReference type="Proteomes" id="UP001419268">
    <property type="component" value="Unassembled WGS sequence"/>
</dbReference>
<dbReference type="AlphaFoldDB" id="A0AAP0IB03"/>
<name>A0AAP0IB03_9MAGN</name>